<reference evidence="2 3" key="1">
    <citation type="submission" date="2015-01" db="EMBL/GenBank/DDBJ databases">
        <title>The Genome Sequence of Fonsecaea multimorphosa CBS 102226.</title>
        <authorList>
            <consortium name="The Broad Institute Genomics Platform"/>
            <person name="Cuomo C."/>
            <person name="de Hoog S."/>
            <person name="Gorbushina A."/>
            <person name="Stielow B."/>
            <person name="Teixiera M."/>
            <person name="Abouelleil A."/>
            <person name="Chapman S.B."/>
            <person name="Priest M."/>
            <person name="Young S.K."/>
            <person name="Wortman J."/>
            <person name="Nusbaum C."/>
            <person name="Birren B."/>
        </authorList>
    </citation>
    <scope>NUCLEOTIDE SEQUENCE [LARGE SCALE GENOMIC DNA]</scope>
    <source>
        <strain evidence="2 3">CBS 102226</strain>
    </source>
</reference>
<dbReference type="PANTHER" id="PTHR38790">
    <property type="entry name" value="2EXR DOMAIN-CONTAINING PROTEIN-RELATED"/>
    <property type="match status" value="1"/>
</dbReference>
<keyword evidence="3" id="KW-1185">Reference proteome</keyword>
<dbReference type="Proteomes" id="UP000053411">
    <property type="component" value="Unassembled WGS sequence"/>
</dbReference>
<gene>
    <name evidence="2" type="ORF">Z520_08371</name>
</gene>
<dbReference type="RefSeq" id="XP_016630239.1">
    <property type="nucleotide sequence ID" value="XM_016778868.1"/>
</dbReference>
<evidence type="ECO:0000313" key="2">
    <source>
        <dbReference type="EMBL" id="KIX96116.1"/>
    </source>
</evidence>
<dbReference type="GeneID" id="27714117"/>
<proteinExistence type="predicted"/>
<dbReference type="PANTHER" id="PTHR38790:SF4">
    <property type="entry name" value="2EXR DOMAIN-CONTAINING PROTEIN"/>
    <property type="match status" value="1"/>
</dbReference>
<dbReference type="VEuPathDB" id="FungiDB:Z520_08371"/>
<evidence type="ECO:0000313" key="3">
    <source>
        <dbReference type="Proteomes" id="UP000053411"/>
    </source>
</evidence>
<dbReference type="EMBL" id="KN848079">
    <property type="protein sequence ID" value="KIX96116.1"/>
    <property type="molecule type" value="Genomic_DNA"/>
</dbReference>
<organism evidence="2 3">
    <name type="scientific">Fonsecaea multimorphosa CBS 102226</name>
    <dbReference type="NCBI Taxonomy" id="1442371"/>
    <lineage>
        <taxon>Eukaryota</taxon>
        <taxon>Fungi</taxon>
        <taxon>Dikarya</taxon>
        <taxon>Ascomycota</taxon>
        <taxon>Pezizomycotina</taxon>
        <taxon>Eurotiomycetes</taxon>
        <taxon>Chaetothyriomycetidae</taxon>
        <taxon>Chaetothyriales</taxon>
        <taxon>Herpotrichiellaceae</taxon>
        <taxon>Fonsecaea</taxon>
    </lineage>
</organism>
<evidence type="ECO:0000256" key="1">
    <source>
        <dbReference type="SAM" id="MobiDB-lite"/>
    </source>
</evidence>
<accession>A0A0D2IGD3</accession>
<feature type="region of interest" description="Disordered" evidence="1">
    <location>
        <begin position="1"/>
        <end position="40"/>
    </location>
</feature>
<protein>
    <submittedName>
        <fullName evidence="2">Uncharacterized protein</fullName>
    </submittedName>
</protein>
<dbReference type="AlphaFoldDB" id="A0A0D2IGD3"/>
<sequence>MFPDSDDASVPADFQEQPPARRGEEQAHREQQCQTKEDNTAPMAATALSLSPLLSLPYELRQRVFQYVFMVPSSEIFPPRQVCSPSRLLGMVGDQYKLSGPGSSTDAASNNVVQPLLLCRQLYRETRMMPLQVNRVNCPATMGSNTSATKRFLDALMPVQRRAIRKLEVHLLASVTEAWSLRSILRSLAGVTETGGDSGLGERGGGADVEISWDEKGEVGQKSGEYSENPSGDSSLTKLTVHITTRDLLLAQADSMVGLLHILTVAPFPQDRPSTVFVCAATWVTEGLAFLKSLRTLTIVIESSVSVATQVTATERSQFEQALKSSLLSVNVTVEWRVHREMLLGMDDSEWVNFLWMHDSTITADGQGEPGVGRKVGFPSWTNLVS</sequence>
<feature type="compositionally biased region" description="Basic and acidic residues" evidence="1">
    <location>
        <begin position="19"/>
        <end position="39"/>
    </location>
</feature>
<name>A0A0D2IGD3_9EURO</name>
<dbReference type="OrthoDB" id="5413827at2759"/>